<organism evidence="2 3">
    <name type="scientific">Natronocella acetinitrilica</name>
    <dbReference type="NCBI Taxonomy" id="414046"/>
    <lineage>
        <taxon>Bacteria</taxon>
        <taxon>Pseudomonadati</taxon>
        <taxon>Pseudomonadota</taxon>
        <taxon>Gammaproteobacteria</taxon>
        <taxon>Chromatiales</taxon>
        <taxon>Ectothiorhodospiraceae</taxon>
        <taxon>Natronocella</taxon>
    </lineage>
</organism>
<dbReference type="InterPro" id="IPR052946">
    <property type="entry name" value="Alkaline_pH_Ca-Antiporter"/>
</dbReference>
<evidence type="ECO:0000313" key="3">
    <source>
        <dbReference type="Proteomes" id="UP001205843"/>
    </source>
</evidence>
<name>A0AAE3KGM5_9GAMM</name>
<dbReference type="PANTHER" id="PTHR37958">
    <property type="entry name" value="SODIUM-POTASSIUM/PROTON ANTIPORTER CHAA"/>
    <property type="match status" value="1"/>
</dbReference>
<dbReference type="RefSeq" id="WP_253478761.1">
    <property type="nucleotide sequence ID" value="NZ_JALJXV010000006.1"/>
</dbReference>
<evidence type="ECO:0000256" key="1">
    <source>
        <dbReference type="SAM" id="Phobius"/>
    </source>
</evidence>
<protein>
    <submittedName>
        <fullName evidence="2">Ca2+/H+ antiporter</fullName>
    </submittedName>
</protein>
<dbReference type="AlphaFoldDB" id="A0AAE3KGM5"/>
<dbReference type="GO" id="GO:0005886">
    <property type="term" value="C:plasma membrane"/>
    <property type="evidence" value="ECO:0007669"/>
    <property type="project" value="TreeGrafter"/>
</dbReference>
<dbReference type="PANTHER" id="PTHR37958:SF1">
    <property type="entry name" value="SODIUM-POTASSIUM_PROTON ANTIPORTER CHAA"/>
    <property type="match status" value="1"/>
</dbReference>
<comment type="caution">
    <text evidence="2">The sequence shown here is derived from an EMBL/GenBank/DDBJ whole genome shotgun (WGS) entry which is preliminary data.</text>
</comment>
<keyword evidence="1" id="KW-1133">Transmembrane helix</keyword>
<keyword evidence="1" id="KW-0472">Membrane</keyword>
<feature type="transmembrane region" description="Helical" evidence="1">
    <location>
        <begin position="12"/>
        <end position="30"/>
    </location>
</feature>
<keyword evidence="1" id="KW-0812">Transmembrane</keyword>
<reference evidence="2" key="1">
    <citation type="submission" date="2022-03" db="EMBL/GenBank/DDBJ databases">
        <title>Genomic Encyclopedia of Type Strains, Phase III (KMG-III): the genomes of soil and plant-associated and newly described type strains.</title>
        <authorList>
            <person name="Whitman W."/>
        </authorList>
    </citation>
    <scope>NUCLEOTIDE SEQUENCE</scope>
    <source>
        <strain evidence="2">ANL 6-2</strain>
    </source>
</reference>
<dbReference type="Proteomes" id="UP001205843">
    <property type="component" value="Unassembled WGS sequence"/>
</dbReference>
<feature type="transmembrane region" description="Helical" evidence="1">
    <location>
        <begin position="36"/>
        <end position="54"/>
    </location>
</feature>
<keyword evidence="3" id="KW-1185">Reference proteome</keyword>
<gene>
    <name evidence="2" type="ORF">J2T57_002517</name>
</gene>
<proteinExistence type="predicted"/>
<accession>A0AAE3KGM5</accession>
<sequence length="55" mass="5818">MNKPLALGLDAEHIVLLVLSLFMATITLAMGRTTVLQGAIHLVIFAAFLTISGIP</sequence>
<dbReference type="GO" id="GO:0015385">
    <property type="term" value="F:sodium:proton antiporter activity"/>
    <property type="evidence" value="ECO:0007669"/>
    <property type="project" value="TreeGrafter"/>
</dbReference>
<dbReference type="GO" id="GO:0015386">
    <property type="term" value="F:potassium:proton antiporter activity"/>
    <property type="evidence" value="ECO:0007669"/>
    <property type="project" value="TreeGrafter"/>
</dbReference>
<evidence type="ECO:0000313" key="2">
    <source>
        <dbReference type="EMBL" id="MCP1675367.1"/>
    </source>
</evidence>
<dbReference type="EMBL" id="JALJXV010000006">
    <property type="protein sequence ID" value="MCP1675367.1"/>
    <property type="molecule type" value="Genomic_DNA"/>
</dbReference>